<dbReference type="GO" id="GO:0016301">
    <property type="term" value="F:kinase activity"/>
    <property type="evidence" value="ECO:0007669"/>
    <property type="project" value="UniProtKB-KW"/>
</dbReference>
<dbReference type="CDD" id="cd05154">
    <property type="entry name" value="ACAD10_11_N-like"/>
    <property type="match status" value="1"/>
</dbReference>
<dbReference type="PANTHER" id="PTHR47829:SF1">
    <property type="entry name" value="HAD FAMILY PHOSPHATASE"/>
    <property type="match status" value="1"/>
</dbReference>
<protein>
    <submittedName>
        <fullName evidence="2">Aminoglycoside phosphotransferase (APT) family kinase protein</fullName>
    </submittedName>
</protein>
<dbReference type="RefSeq" id="WP_145693213.1">
    <property type="nucleotide sequence ID" value="NZ_VLJT01000070.1"/>
</dbReference>
<keyword evidence="2" id="KW-0808">Transferase</keyword>
<dbReference type="Proteomes" id="UP000317573">
    <property type="component" value="Unassembled WGS sequence"/>
</dbReference>
<dbReference type="Gene3D" id="3.30.200.20">
    <property type="entry name" value="Phosphorylase Kinase, domain 1"/>
    <property type="match status" value="1"/>
</dbReference>
<dbReference type="Pfam" id="PF01636">
    <property type="entry name" value="APH"/>
    <property type="match status" value="1"/>
</dbReference>
<evidence type="ECO:0000259" key="1">
    <source>
        <dbReference type="Pfam" id="PF01636"/>
    </source>
</evidence>
<dbReference type="Gene3D" id="3.90.1200.10">
    <property type="match status" value="1"/>
</dbReference>
<dbReference type="SUPFAM" id="SSF56112">
    <property type="entry name" value="Protein kinase-like (PK-like)"/>
    <property type="match status" value="1"/>
</dbReference>
<gene>
    <name evidence="2" type="ORF">L618_006800000020</name>
</gene>
<name>A0A562DGW2_RHORH</name>
<keyword evidence="2" id="KW-0418">Kinase</keyword>
<dbReference type="AlphaFoldDB" id="A0A562DGW2"/>
<proteinExistence type="predicted"/>
<dbReference type="InterPro" id="IPR002575">
    <property type="entry name" value="Aminoglycoside_PTrfase"/>
</dbReference>
<comment type="caution">
    <text evidence="2">The sequence shown here is derived from an EMBL/GenBank/DDBJ whole genome shotgun (WGS) entry which is preliminary data.</text>
</comment>
<feature type="domain" description="Aminoglycoside phosphotransferase" evidence="1">
    <location>
        <begin position="33"/>
        <end position="255"/>
    </location>
</feature>
<dbReference type="PANTHER" id="PTHR47829">
    <property type="entry name" value="HYDROLASE, PUTATIVE (AFU_ORTHOLOGUE AFUA_1G12880)-RELATED"/>
    <property type="match status" value="1"/>
</dbReference>
<dbReference type="InterPro" id="IPR041726">
    <property type="entry name" value="ACAD10_11_N"/>
</dbReference>
<evidence type="ECO:0000313" key="2">
    <source>
        <dbReference type="EMBL" id="TWH08876.1"/>
    </source>
</evidence>
<dbReference type="EMBL" id="VLJT01000070">
    <property type="protein sequence ID" value="TWH08876.1"/>
    <property type="molecule type" value="Genomic_DNA"/>
</dbReference>
<sequence>MSDTILPTSAFDVAEVRARLQQVGELGADEDVTVRLLAGGRSNLTFEVSSPNRSWVLRRPPAGELLETAHDMGREVAVQSALANSGIPVPRIVYSSSDAPHAGGSYYLMDKVDGTVLRTDADFESVPFSQREALSHQYIDSLAALHTQDVEAVGLASFGRPEGFLERQVRRWTKQLSSSQSRELPELDRLSAALAGSVPAAAKPSVIHGDFRFDNMIVQLEPHPSIAAILDWEMSTLGDPLTDLGLVHLFWEGWKGIDNPIAGTPTSHAGYPPFSALAQRYSSTTGTDLSNQVWYNAFAFFKMAVILEGIHTRFLNGETVGDGFDNIGAMVAPLTERGLAALTA</sequence>
<dbReference type="InterPro" id="IPR011009">
    <property type="entry name" value="Kinase-like_dom_sf"/>
</dbReference>
<accession>A0A562DGW2</accession>
<evidence type="ECO:0000313" key="3">
    <source>
        <dbReference type="Proteomes" id="UP000317573"/>
    </source>
</evidence>
<dbReference type="InterPro" id="IPR052898">
    <property type="entry name" value="ACAD10-like"/>
</dbReference>
<organism evidence="2 3">
    <name type="scientific">Rhodococcus rhodochrous J45</name>
    <dbReference type="NCBI Taxonomy" id="935266"/>
    <lineage>
        <taxon>Bacteria</taxon>
        <taxon>Bacillati</taxon>
        <taxon>Actinomycetota</taxon>
        <taxon>Actinomycetes</taxon>
        <taxon>Mycobacteriales</taxon>
        <taxon>Nocardiaceae</taxon>
        <taxon>Rhodococcus</taxon>
    </lineage>
</organism>
<reference evidence="2 3" key="1">
    <citation type="submission" date="2019-07" db="EMBL/GenBank/DDBJ databases">
        <title>Genome sequencing of lignin-degrading bacterial isolates.</title>
        <authorList>
            <person name="Gladden J."/>
        </authorList>
    </citation>
    <scope>NUCLEOTIDE SEQUENCE [LARGE SCALE GENOMIC DNA]</scope>
    <source>
        <strain evidence="2 3">J45</strain>
    </source>
</reference>